<protein>
    <submittedName>
        <fullName evidence="1">Uncharacterized protein</fullName>
    </submittedName>
</protein>
<gene>
    <name evidence="1" type="ORF">BCAMP_12793</name>
</gene>
<dbReference type="AlphaFoldDB" id="W7CLY8"/>
<name>W7CLY8_9LIST</name>
<keyword evidence="2" id="KW-1185">Reference proteome</keyword>
<accession>W7CLY8</accession>
<dbReference type="RefSeq" id="WP_035315836.1">
    <property type="nucleotide sequence ID" value="NZ_AODH01000080.1"/>
</dbReference>
<proteinExistence type="predicted"/>
<dbReference type="Proteomes" id="UP000019243">
    <property type="component" value="Unassembled WGS sequence"/>
</dbReference>
<dbReference type="EMBL" id="AODH01000080">
    <property type="protein sequence ID" value="EUJ34108.1"/>
    <property type="molecule type" value="Genomic_DNA"/>
</dbReference>
<reference evidence="1 2" key="1">
    <citation type="submission" date="2012-12" db="EMBL/GenBank/DDBJ databases">
        <title>Novel taxa of Listeriaceae from agricultural environments in the United States.</title>
        <authorList>
            <person name="den Bakker H.C."/>
            <person name="Allred A."/>
            <person name="Warchocki S."/>
            <person name="Wright E.M."/>
            <person name="Burrell A."/>
            <person name="Nightingale K.K."/>
            <person name="Kephart D."/>
            <person name="Wiedmann M."/>
        </authorList>
    </citation>
    <scope>NUCLEOTIDE SEQUENCE [LARGE SCALE GENOMIC DNA]</scope>
    <source>
        <strain evidence="1 2">FSL F6-1037</strain>
    </source>
</reference>
<sequence>MSDYSSAKGFYYLINGQNEKEELSSELNQHIKELSYETPFECDELPSHTHRFSATGRYNFELNLNALNEELSQYLPSDAHDVIFEYQDDSWNVTESFNVDEVYSLRKGLLESIDHVSDETSLFIQRERCLKQTQDIAVNPLLAHTSYQKTNELDFD</sequence>
<comment type="caution">
    <text evidence="1">The sequence shown here is derived from an EMBL/GenBank/DDBJ whole genome shotgun (WGS) entry which is preliminary data.</text>
</comment>
<evidence type="ECO:0000313" key="2">
    <source>
        <dbReference type="Proteomes" id="UP000019243"/>
    </source>
</evidence>
<evidence type="ECO:0000313" key="1">
    <source>
        <dbReference type="EMBL" id="EUJ34108.1"/>
    </source>
</evidence>
<dbReference type="STRING" id="1265861.BCAMP_12793"/>
<organism evidence="1 2">
    <name type="scientific">Brochothrix campestris FSL F6-1037</name>
    <dbReference type="NCBI Taxonomy" id="1265861"/>
    <lineage>
        <taxon>Bacteria</taxon>
        <taxon>Bacillati</taxon>
        <taxon>Bacillota</taxon>
        <taxon>Bacilli</taxon>
        <taxon>Bacillales</taxon>
        <taxon>Listeriaceae</taxon>
        <taxon>Brochothrix</taxon>
    </lineage>
</organism>